<comment type="caution">
    <text evidence="1">The sequence shown here is derived from an EMBL/GenBank/DDBJ whole genome shotgun (WGS) entry which is preliminary data.</text>
</comment>
<evidence type="ECO:0000313" key="2">
    <source>
        <dbReference type="Proteomes" id="UP001243846"/>
    </source>
</evidence>
<gene>
    <name evidence="1" type="ORF">QWZ10_23435</name>
</gene>
<keyword evidence="2" id="KW-1185">Reference proteome</keyword>
<name>A0ABT8DBB5_9RHOB</name>
<sequence length="41" mass="4364">MKIEMVEVWCSSTDVPTGPIGRIWVRISAARSLSASSLSAA</sequence>
<evidence type="ECO:0000313" key="1">
    <source>
        <dbReference type="EMBL" id="MDN3713990.1"/>
    </source>
</evidence>
<dbReference type="Proteomes" id="UP001243846">
    <property type="component" value="Unassembled WGS sequence"/>
</dbReference>
<dbReference type="EMBL" id="JAUFRC010000003">
    <property type="protein sequence ID" value="MDN3713990.1"/>
    <property type="molecule type" value="Genomic_DNA"/>
</dbReference>
<proteinExistence type="predicted"/>
<organism evidence="1 2">
    <name type="scientific">Paracoccus cavernae</name>
    <dbReference type="NCBI Taxonomy" id="1571207"/>
    <lineage>
        <taxon>Bacteria</taxon>
        <taxon>Pseudomonadati</taxon>
        <taxon>Pseudomonadota</taxon>
        <taxon>Alphaproteobacteria</taxon>
        <taxon>Rhodobacterales</taxon>
        <taxon>Paracoccaceae</taxon>
        <taxon>Paracoccus</taxon>
    </lineage>
</organism>
<protein>
    <submittedName>
        <fullName evidence="1">Uncharacterized protein</fullName>
    </submittedName>
</protein>
<reference evidence="2" key="1">
    <citation type="journal article" date="2019" name="Int. J. Syst. Evol. Microbiol.">
        <title>The Global Catalogue of Microorganisms (GCM) 10K type strain sequencing project: providing services to taxonomists for standard genome sequencing and annotation.</title>
        <authorList>
            <consortium name="The Broad Institute Genomics Platform"/>
            <consortium name="The Broad Institute Genome Sequencing Center for Infectious Disease"/>
            <person name="Wu L."/>
            <person name="Ma J."/>
        </authorList>
    </citation>
    <scope>NUCLEOTIDE SEQUENCE [LARGE SCALE GENOMIC DNA]</scope>
    <source>
        <strain evidence="2">CECT 8482</strain>
    </source>
</reference>
<accession>A0ABT8DBB5</accession>